<gene>
    <name evidence="1" type="ORF">LTRI10_LOCUS1608</name>
</gene>
<evidence type="ECO:0000313" key="1">
    <source>
        <dbReference type="EMBL" id="CAL1353733.1"/>
    </source>
</evidence>
<name>A0AAV2CBA6_9ROSI</name>
<dbReference type="InterPro" id="IPR043502">
    <property type="entry name" value="DNA/RNA_pol_sf"/>
</dbReference>
<sequence length="186" mass="21045">MSRAGDGLPVNPTEYKRLVGNLLYATATRPDLMYVVCLLSRYMENPTRQHMLAAKRVIRYLKGTLSMGVWYKRRNEETKLLGYTNSNYAGDVDDWKSTSGYTFFLVGGVVSWASKKQLVVTFSTTEVEFVVTSFCAAQCVWMRRVLEQIGWKKSVAGATKMMCDNSSAIKLTKNPVLYGRSKHIDI</sequence>
<dbReference type="PANTHER" id="PTHR11439:SF517">
    <property type="entry name" value="CYSTEINE-RICH RLK (RECEPTOR-LIKE PROTEIN KINASE) 8"/>
    <property type="match status" value="1"/>
</dbReference>
<dbReference type="Proteomes" id="UP001497516">
    <property type="component" value="Chromosome 1"/>
</dbReference>
<organism evidence="1 2">
    <name type="scientific">Linum trigynum</name>
    <dbReference type="NCBI Taxonomy" id="586398"/>
    <lineage>
        <taxon>Eukaryota</taxon>
        <taxon>Viridiplantae</taxon>
        <taxon>Streptophyta</taxon>
        <taxon>Embryophyta</taxon>
        <taxon>Tracheophyta</taxon>
        <taxon>Spermatophyta</taxon>
        <taxon>Magnoliopsida</taxon>
        <taxon>eudicotyledons</taxon>
        <taxon>Gunneridae</taxon>
        <taxon>Pentapetalae</taxon>
        <taxon>rosids</taxon>
        <taxon>fabids</taxon>
        <taxon>Malpighiales</taxon>
        <taxon>Linaceae</taxon>
        <taxon>Linum</taxon>
    </lineage>
</organism>
<dbReference type="EMBL" id="OZ034813">
    <property type="protein sequence ID" value="CAL1353733.1"/>
    <property type="molecule type" value="Genomic_DNA"/>
</dbReference>
<dbReference type="SUPFAM" id="SSF56672">
    <property type="entry name" value="DNA/RNA polymerases"/>
    <property type="match status" value="1"/>
</dbReference>
<keyword evidence="2" id="KW-1185">Reference proteome</keyword>
<dbReference type="AlphaFoldDB" id="A0AAV2CBA6"/>
<proteinExistence type="predicted"/>
<evidence type="ECO:0000313" key="2">
    <source>
        <dbReference type="Proteomes" id="UP001497516"/>
    </source>
</evidence>
<dbReference type="PANTHER" id="PTHR11439">
    <property type="entry name" value="GAG-POL-RELATED RETROTRANSPOSON"/>
    <property type="match status" value="1"/>
</dbReference>
<accession>A0AAV2CBA6</accession>
<reference evidence="1 2" key="1">
    <citation type="submission" date="2024-04" db="EMBL/GenBank/DDBJ databases">
        <authorList>
            <person name="Fracassetti M."/>
        </authorList>
    </citation>
    <scope>NUCLEOTIDE SEQUENCE [LARGE SCALE GENOMIC DNA]</scope>
</reference>
<protein>
    <submittedName>
        <fullName evidence="1">Uncharacterized protein</fullName>
    </submittedName>
</protein>
<dbReference type="CDD" id="cd09272">
    <property type="entry name" value="RNase_HI_RT_Ty1"/>
    <property type="match status" value="1"/>
</dbReference>